<dbReference type="GO" id="GO:0000166">
    <property type="term" value="F:nucleotide binding"/>
    <property type="evidence" value="ECO:0007669"/>
    <property type="project" value="UniProtKB-KW"/>
</dbReference>
<dbReference type="Pfam" id="PF12469">
    <property type="entry name" value="Cmr2_N"/>
    <property type="match status" value="1"/>
</dbReference>
<sequence>MNLQVQASMEVVKDSYTSETSFTVVTFAPVQGFIGSSRKLRDLYGSSLLLSVLAKAIYDDAQERGFEVLSPALVNTARGTPNLLVINGPYKKGHGQDALQKTWVHILDATRQWLESNLPQFNYHWEPVWKQWQNHAWEYFHAQGSTISQARKHLALVKQQRAWSGINWSGESSTLGGSDAVARPSLGLVVDPRLISNAQCKDEATAFIRALQDLQPLGEPFAGVGEQLSLPELIKRLVTYPVIAKNAFKDEQLINVLPKRFDAIANSCNLVWFMADGDEVGKYLAKNSQGNQNQEAAALKSFSNAMRSWATKLYEDIPKHTGQKSTVVYAGGDDLLGALHDRPGFEGDGIGEPLSSNDLVSWLKKFPSIWREHGQNITVSMGLVYVSAKVPQREALEQVRLAESSAKAKGRDRFALRLLFSGGQSIEWVCPWCELPRILDGYRDRENRQMGNAHWGHLASDLISLDGRRAIKGKSDTAKAVANAIWDIYFPGLEAPKGLNQPLGDWLVALSQVFSRLLKPNKQEVNS</sequence>
<gene>
    <name evidence="5" type="ORF">C7K08_09870</name>
</gene>
<dbReference type="Pfam" id="PF22335">
    <property type="entry name" value="Cas10-Cmr2_palm2"/>
    <property type="match status" value="1"/>
</dbReference>
<protein>
    <submittedName>
        <fullName evidence="5">CRISPR-associated protein Cmr2</fullName>
    </submittedName>
</protein>
<accession>A0A2P7ECV5</accession>
<dbReference type="InterPro" id="IPR038242">
    <property type="entry name" value="Cmr2_N"/>
</dbReference>
<keyword evidence="2" id="KW-0051">Antiviral defense</keyword>
<evidence type="ECO:0000259" key="3">
    <source>
        <dbReference type="Pfam" id="PF12469"/>
    </source>
</evidence>
<feature type="domain" description="CRISPR-associated protein Cmr2 N-terminal" evidence="3">
    <location>
        <begin position="23"/>
        <end position="73"/>
    </location>
</feature>
<dbReference type="Proteomes" id="UP000240206">
    <property type="component" value="Unassembled WGS sequence"/>
</dbReference>
<evidence type="ECO:0000256" key="2">
    <source>
        <dbReference type="ARBA" id="ARBA00023118"/>
    </source>
</evidence>
<dbReference type="RefSeq" id="WP_106500466.1">
    <property type="nucleotide sequence ID" value="NZ_PXVC01000052.1"/>
</dbReference>
<dbReference type="AlphaFoldDB" id="A0A2P7ECV5"/>
<evidence type="ECO:0000313" key="5">
    <source>
        <dbReference type="EMBL" id="PSI01058.1"/>
    </source>
</evidence>
<evidence type="ECO:0000313" key="6">
    <source>
        <dbReference type="Proteomes" id="UP000240206"/>
    </source>
</evidence>
<evidence type="ECO:0000256" key="1">
    <source>
        <dbReference type="ARBA" id="ARBA00022741"/>
    </source>
</evidence>
<dbReference type="Gene3D" id="3.30.70.2220">
    <property type="entry name" value="CRISPR-Cas system, Cmr2 subunit, D1 domain, cysteine cluster"/>
    <property type="match status" value="1"/>
</dbReference>
<dbReference type="InterPro" id="IPR054767">
    <property type="entry name" value="Cas10-Cmr2_palm2"/>
</dbReference>
<comment type="caution">
    <text evidence="5">The sequence shown here is derived from an EMBL/GenBank/DDBJ whole genome shotgun (WGS) entry which is preliminary data.</text>
</comment>
<feature type="domain" description="Cas10/Cmr2 second palm" evidence="4">
    <location>
        <begin position="273"/>
        <end position="415"/>
    </location>
</feature>
<dbReference type="EMBL" id="PXVC01000052">
    <property type="protein sequence ID" value="PSI01058.1"/>
    <property type="molecule type" value="Genomic_DNA"/>
</dbReference>
<organism evidence="5 6">
    <name type="scientific">Synechococcus lacustris str. Tous</name>
    <dbReference type="NCBI Taxonomy" id="1910958"/>
    <lineage>
        <taxon>Bacteria</taxon>
        <taxon>Bacillati</taxon>
        <taxon>Cyanobacteriota</taxon>
        <taxon>Cyanophyceae</taxon>
        <taxon>Synechococcales</taxon>
        <taxon>Synechococcaceae</taxon>
        <taxon>Synechococcus</taxon>
    </lineage>
</organism>
<keyword evidence="6" id="KW-1185">Reference proteome</keyword>
<name>A0A2P7ECV5_9SYNE</name>
<reference evidence="6" key="1">
    <citation type="submission" date="2018-03" db="EMBL/GenBank/DDBJ databases">
        <title>Ecological and genomic features of two cosmopolitan and abundant freshwater picocyanobacteria.</title>
        <authorList>
            <person name="Cabello-Yeves P.J."/>
            <person name="Picazo A."/>
            <person name="Camacho A."/>
            <person name="Callieri C."/>
            <person name="Rosselli R."/>
            <person name="Roda-Garcia J."/>
            <person name="Coutinho F.H."/>
            <person name="Rodriguez-Valera F."/>
        </authorList>
    </citation>
    <scope>NUCLEOTIDE SEQUENCE [LARGE SCALE GENOMIC DNA]</scope>
    <source>
        <strain evidence="6">Tous</strain>
    </source>
</reference>
<dbReference type="GO" id="GO:0051607">
    <property type="term" value="P:defense response to virus"/>
    <property type="evidence" value="ECO:0007669"/>
    <property type="project" value="UniProtKB-KW"/>
</dbReference>
<dbReference type="InterPro" id="IPR043128">
    <property type="entry name" value="Rev_trsase/Diguanyl_cyclase"/>
</dbReference>
<dbReference type="Gene3D" id="3.30.70.270">
    <property type="match status" value="1"/>
</dbReference>
<dbReference type="InterPro" id="IPR024615">
    <property type="entry name" value="CRISPR-assoc_Cmr2_N"/>
</dbReference>
<keyword evidence="1" id="KW-0547">Nucleotide-binding</keyword>
<proteinExistence type="predicted"/>
<evidence type="ECO:0000259" key="4">
    <source>
        <dbReference type="Pfam" id="PF22335"/>
    </source>
</evidence>